<dbReference type="Pfam" id="PF13975">
    <property type="entry name" value="gag-asp_proteas"/>
    <property type="match status" value="1"/>
</dbReference>
<proteinExistence type="predicted"/>
<dbReference type="EMBL" id="JBHSLF010000009">
    <property type="protein sequence ID" value="MFC5343172.1"/>
    <property type="molecule type" value="Genomic_DNA"/>
</dbReference>
<dbReference type="InterPro" id="IPR001995">
    <property type="entry name" value="Peptidase_A2_cat"/>
</dbReference>
<dbReference type="PROSITE" id="PS50175">
    <property type="entry name" value="ASP_PROT_RETROV"/>
    <property type="match status" value="1"/>
</dbReference>
<comment type="caution">
    <text evidence="3">The sequence shown here is derived from an EMBL/GenBank/DDBJ whole genome shotgun (WGS) entry which is preliminary data.</text>
</comment>
<dbReference type="RefSeq" id="WP_374039163.1">
    <property type="nucleotide sequence ID" value="NZ_CP169082.1"/>
</dbReference>
<dbReference type="Gene3D" id="2.40.70.10">
    <property type="entry name" value="Acid Proteases"/>
    <property type="match status" value="1"/>
</dbReference>
<evidence type="ECO:0000256" key="1">
    <source>
        <dbReference type="ARBA" id="ARBA00022801"/>
    </source>
</evidence>
<dbReference type="SUPFAM" id="SSF50630">
    <property type="entry name" value="Acid proteases"/>
    <property type="match status" value="1"/>
</dbReference>
<evidence type="ECO:0000313" key="4">
    <source>
        <dbReference type="Proteomes" id="UP001596152"/>
    </source>
</evidence>
<evidence type="ECO:0000313" key="3">
    <source>
        <dbReference type="EMBL" id="MFC5343172.1"/>
    </source>
</evidence>
<protein>
    <submittedName>
        <fullName evidence="3">Retroviral-like aspartic protease family protein</fullName>
    </submittedName>
</protein>
<dbReference type="InterPro" id="IPR021109">
    <property type="entry name" value="Peptidase_aspartic_dom_sf"/>
</dbReference>
<keyword evidence="1" id="KW-0378">Hydrolase</keyword>
<feature type="domain" description="Peptidase A2" evidence="2">
    <location>
        <begin position="32"/>
        <end position="112"/>
    </location>
</feature>
<name>A0ABW0FR84_9CAUL</name>
<dbReference type="Proteomes" id="UP001596152">
    <property type="component" value="Unassembled WGS sequence"/>
</dbReference>
<keyword evidence="4" id="KW-1185">Reference proteome</keyword>
<gene>
    <name evidence="3" type="ORF">ACFPIE_04550</name>
</gene>
<evidence type="ECO:0000259" key="2">
    <source>
        <dbReference type="PROSITE" id="PS50175"/>
    </source>
</evidence>
<sequence>MLVKIGPTVHVDIGRKSQSAPGEPPDLPGKRIKAMIDTGAGGDCIDERLAEELRLPISSTGIISGVGGTHEALIYTARLYVPALDRLLFQQFTGVKLSEGAQSHRVLLGRTFLRHYRMTYDGFTGQVELSTD</sequence>
<organism evidence="3 4">
    <name type="scientific">Brevundimonas staleyi</name>
    <dbReference type="NCBI Taxonomy" id="74326"/>
    <lineage>
        <taxon>Bacteria</taxon>
        <taxon>Pseudomonadati</taxon>
        <taxon>Pseudomonadota</taxon>
        <taxon>Alphaproteobacteria</taxon>
        <taxon>Caulobacterales</taxon>
        <taxon>Caulobacteraceae</taxon>
        <taxon>Brevundimonas</taxon>
    </lineage>
</organism>
<dbReference type="CDD" id="cd00303">
    <property type="entry name" value="retropepsin_like"/>
    <property type="match status" value="1"/>
</dbReference>
<accession>A0ABW0FR84</accession>
<reference evidence="4" key="1">
    <citation type="journal article" date="2019" name="Int. J. Syst. Evol. Microbiol.">
        <title>The Global Catalogue of Microorganisms (GCM) 10K type strain sequencing project: providing services to taxonomists for standard genome sequencing and annotation.</title>
        <authorList>
            <consortium name="The Broad Institute Genomics Platform"/>
            <consortium name="The Broad Institute Genome Sequencing Center for Infectious Disease"/>
            <person name="Wu L."/>
            <person name="Ma J."/>
        </authorList>
    </citation>
    <scope>NUCLEOTIDE SEQUENCE [LARGE SCALE GENOMIC DNA]</scope>
    <source>
        <strain evidence="4">JCM 12125</strain>
    </source>
</reference>